<accession>A0AAI8VEY1</accession>
<sequence length="209" mass="22664">MRVSVLLVGLCGLATATAFARSVVPPTNRAVNDDVSIIDSGSDNDSNIDASTTLPAKETGSHAHLAIRAEWDLKSEALYIISLNDYKAAGWSFGNAEETLMTGIKEQGLDPAEVAFWYKYLNGATDLFGQVKYPSDELVEKAKKVVYEADPSTVNHDDQPSILTCSVEIGSSTTSTSLVWHDHGPDSYEESLAPCRSRSLGMMERWSEG</sequence>
<feature type="chain" id="PRO_5042525107" evidence="1">
    <location>
        <begin position="17"/>
        <end position="209"/>
    </location>
</feature>
<feature type="signal peptide" evidence="1">
    <location>
        <begin position="1"/>
        <end position="16"/>
    </location>
</feature>
<protein>
    <submittedName>
        <fullName evidence="2">Uu.00g110560.m01.CDS01</fullName>
    </submittedName>
</protein>
<organism evidence="2 3">
    <name type="scientific">Anthostomella pinea</name>
    <dbReference type="NCBI Taxonomy" id="933095"/>
    <lineage>
        <taxon>Eukaryota</taxon>
        <taxon>Fungi</taxon>
        <taxon>Dikarya</taxon>
        <taxon>Ascomycota</taxon>
        <taxon>Pezizomycotina</taxon>
        <taxon>Sordariomycetes</taxon>
        <taxon>Xylariomycetidae</taxon>
        <taxon>Xylariales</taxon>
        <taxon>Xylariaceae</taxon>
        <taxon>Anthostomella</taxon>
    </lineage>
</organism>
<evidence type="ECO:0000256" key="1">
    <source>
        <dbReference type="SAM" id="SignalP"/>
    </source>
</evidence>
<gene>
    <name evidence="2" type="ORF">KHLLAP_LOCUS4130</name>
</gene>
<evidence type="ECO:0000313" key="2">
    <source>
        <dbReference type="EMBL" id="CAJ2503662.1"/>
    </source>
</evidence>
<reference evidence="2" key="1">
    <citation type="submission" date="2023-10" db="EMBL/GenBank/DDBJ databases">
        <authorList>
            <person name="Hackl T."/>
        </authorList>
    </citation>
    <scope>NUCLEOTIDE SEQUENCE</scope>
</reference>
<proteinExistence type="predicted"/>
<name>A0AAI8VEY1_9PEZI</name>
<evidence type="ECO:0000313" key="3">
    <source>
        <dbReference type="Proteomes" id="UP001295740"/>
    </source>
</evidence>
<dbReference type="EMBL" id="CAUWAG010000006">
    <property type="protein sequence ID" value="CAJ2503662.1"/>
    <property type="molecule type" value="Genomic_DNA"/>
</dbReference>
<keyword evidence="1" id="KW-0732">Signal</keyword>
<comment type="caution">
    <text evidence="2">The sequence shown here is derived from an EMBL/GenBank/DDBJ whole genome shotgun (WGS) entry which is preliminary data.</text>
</comment>
<dbReference type="AlphaFoldDB" id="A0AAI8VEY1"/>
<dbReference type="Proteomes" id="UP001295740">
    <property type="component" value="Unassembled WGS sequence"/>
</dbReference>
<keyword evidence="3" id="KW-1185">Reference proteome</keyword>